<dbReference type="AlphaFoldDB" id="A0A0A0F7Z0"/>
<dbReference type="OrthoDB" id="7652274at2"/>
<dbReference type="RefSeq" id="WP_036206902.1">
    <property type="nucleotide sequence ID" value="NZ_AVPT01000002.1"/>
</dbReference>
<gene>
    <name evidence="1" type="ORF">N799_05285</name>
</gene>
<evidence type="ECO:0000313" key="2">
    <source>
        <dbReference type="Proteomes" id="UP000029989"/>
    </source>
</evidence>
<proteinExistence type="predicted"/>
<reference evidence="1 2" key="1">
    <citation type="journal article" date="2015" name="Stand. Genomic Sci.">
        <title>Genomic information of the arsenic-resistant bacterium Lysobacter arseniciresistens type strain ZS79(T) and comparison of Lysobacter draft genomes.</title>
        <authorList>
            <person name="Liu L."/>
            <person name="Zhang S."/>
            <person name="Luo M."/>
            <person name="Wang G."/>
        </authorList>
    </citation>
    <scope>NUCLEOTIDE SEQUENCE [LARGE SCALE GENOMIC DNA]</scope>
    <source>
        <strain evidence="1 2">ZS79</strain>
    </source>
</reference>
<dbReference type="Proteomes" id="UP000029989">
    <property type="component" value="Unassembled WGS sequence"/>
</dbReference>
<organism evidence="1 2">
    <name type="scientific">Lysobacter arseniciresistens ZS79</name>
    <dbReference type="NCBI Taxonomy" id="913325"/>
    <lineage>
        <taxon>Bacteria</taxon>
        <taxon>Pseudomonadati</taxon>
        <taxon>Pseudomonadota</taxon>
        <taxon>Gammaproteobacteria</taxon>
        <taxon>Lysobacterales</taxon>
        <taxon>Lysobacteraceae</taxon>
        <taxon>Novilysobacter</taxon>
    </lineage>
</organism>
<dbReference type="EMBL" id="AVPT01000002">
    <property type="protein sequence ID" value="KGM57482.1"/>
    <property type="molecule type" value="Genomic_DNA"/>
</dbReference>
<sequence>MAKNTNKPATDSTRLDAFLVEEYEVQGQQKSHWSKVGSAWPHADGKGFRLVLKAIPVDGVVILRTPEAKED</sequence>
<keyword evidence="2" id="KW-1185">Reference proteome</keyword>
<accession>A0A0A0F7Z0</accession>
<comment type="caution">
    <text evidence="1">The sequence shown here is derived from an EMBL/GenBank/DDBJ whole genome shotgun (WGS) entry which is preliminary data.</text>
</comment>
<protein>
    <submittedName>
        <fullName evidence="1">Uncharacterized protein</fullName>
    </submittedName>
</protein>
<name>A0A0A0F7Z0_9GAMM</name>
<evidence type="ECO:0000313" key="1">
    <source>
        <dbReference type="EMBL" id="KGM57482.1"/>
    </source>
</evidence>